<accession>G0NHA3</accession>
<keyword evidence="3" id="KW-1185">Reference proteome</keyword>
<dbReference type="Proteomes" id="UP000008068">
    <property type="component" value="Unassembled WGS sequence"/>
</dbReference>
<dbReference type="EMBL" id="GL379884">
    <property type="protein sequence ID" value="EGT60434.1"/>
    <property type="molecule type" value="Genomic_DNA"/>
</dbReference>
<dbReference type="InParanoid" id="G0NHA3"/>
<name>G0NHA3_CAEBE</name>
<dbReference type="HOGENOM" id="CLU_1284301_0_0_1"/>
<feature type="domain" description="DUF7809" evidence="1">
    <location>
        <begin position="31"/>
        <end position="159"/>
    </location>
</feature>
<protein>
    <recommendedName>
        <fullName evidence="1">DUF7809 domain-containing protein</fullName>
    </recommendedName>
</protein>
<dbReference type="Pfam" id="PF25100">
    <property type="entry name" value="DUF7809"/>
    <property type="match status" value="1"/>
</dbReference>
<dbReference type="InterPro" id="IPR056711">
    <property type="entry name" value="DUF7809"/>
</dbReference>
<proteinExistence type="predicted"/>
<evidence type="ECO:0000313" key="3">
    <source>
        <dbReference type="Proteomes" id="UP000008068"/>
    </source>
</evidence>
<dbReference type="AlphaFoldDB" id="G0NHA3"/>
<evidence type="ECO:0000259" key="1">
    <source>
        <dbReference type="Pfam" id="PF25100"/>
    </source>
</evidence>
<sequence>MSALQTIYHQFGEEIYKSGTCLYKSLKNEDYMYKKTVLAVMCQLAMARISKLKSPFAENILIFYLKNLKSRLQNHSEMVELPAELIVDTAESMLELDNLEFYKSNANNEIQVFNSCKQILKRCGPDFIDSELTEVTGPAFEALPIKGNVKMYQKIVAETSNCETSYFKYVNSNYGTTGFSDRFIRKREGCTLRLAECQKHLEDRESHAKDPRSYW</sequence>
<evidence type="ECO:0000313" key="2">
    <source>
        <dbReference type="EMBL" id="EGT60434.1"/>
    </source>
</evidence>
<gene>
    <name evidence="2" type="ORF">CAEBREN_13316</name>
</gene>
<dbReference type="STRING" id="135651.G0NHA3"/>
<organism evidence="3">
    <name type="scientific">Caenorhabditis brenneri</name>
    <name type="common">Nematode worm</name>
    <dbReference type="NCBI Taxonomy" id="135651"/>
    <lineage>
        <taxon>Eukaryota</taxon>
        <taxon>Metazoa</taxon>
        <taxon>Ecdysozoa</taxon>
        <taxon>Nematoda</taxon>
        <taxon>Chromadorea</taxon>
        <taxon>Rhabditida</taxon>
        <taxon>Rhabditina</taxon>
        <taxon>Rhabditomorpha</taxon>
        <taxon>Rhabditoidea</taxon>
        <taxon>Rhabditidae</taxon>
        <taxon>Peloderinae</taxon>
        <taxon>Caenorhabditis</taxon>
    </lineage>
</organism>
<reference evidence="3" key="1">
    <citation type="submission" date="2011-07" db="EMBL/GenBank/DDBJ databases">
        <authorList>
            <consortium name="Caenorhabditis brenneri Sequencing and Analysis Consortium"/>
            <person name="Wilson R.K."/>
        </authorList>
    </citation>
    <scope>NUCLEOTIDE SEQUENCE [LARGE SCALE GENOMIC DNA]</scope>
    <source>
        <strain evidence="3">PB2801</strain>
    </source>
</reference>